<keyword evidence="1" id="KW-0418">Kinase</keyword>
<dbReference type="Gene3D" id="3.40.50.300">
    <property type="entry name" value="P-loop containing nucleotide triphosphate hydrolases"/>
    <property type="match status" value="1"/>
</dbReference>
<sequence>MGVSAGVGKTTFANKLGEILQINVYHLDALYWNPGWVEASNMEFTTAQKKIVQQKEWIIEGNYTATYEIRAEHADTIIYLELPLLTCLYRVVKRWVKNRGTTRPDMGKDCPEKIDWAFIRFILTTYYPRKKAMIKRLREFQSKGRNVFILHGNKDIQDFFKNNI</sequence>
<dbReference type="Proteomes" id="UP000247978">
    <property type="component" value="Unassembled WGS sequence"/>
</dbReference>
<dbReference type="AlphaFoldDB" id="A0A2V3VJ58"/>
<comment type="caution">
    <text evidence="1">The sequence shown here is derived from an EMBL/GenBank/DDBJ whole genome shotgun (WGS) entry which is preliminary data.</text>
</comment>
<reference evidence="1 2" key="1">
    <citation type="submission" date="2018-05" db="EMBL/GenBank/DDBJ databases">
        <title>Genomic Encyclopedia of Type Strains, Phase IV (KMG-IV): sequencing the most valuable type-strain genomes for metagenomic binning, comparative biology and taxonomic classification.</title>
        <authorList>
            <person name="Goeker M."/>
        </authorList>
    </citation>
    <scope>NUCLEOTIDE SEQUENCE [LARGE SCALE GENOMIC DNA]</scope>
    <source>
        <strain evidence="1 2">DSM 28556</strain>
    </source>
</reference>
<evidence type="ECO:0000313" key="1">
    <source>
        <dbReference type="EMBL" id="PXW80921.1"/>
    </source>
</evidence>
<dbReference type="PANTHER" id="PTHR37816">
    <property type="entry name" value="YALI0E33011P"/>
    <property type="match status" value="1"/>
</dbReference>
<dbReference type="PANTHER" id="PTHR37816:SF3">
    <property type="entry name" value="MODULATES DNA TOPOLOGY"/>
    <property type="match status" value="1"/>
</dbReference>
<dbReference type="EMBL" id="QJJQ01000024">
    <property type="protein sequence ID" value="PXW80921.1"/>
    <property type="molecule type" value="Genomic_DNA"/>
</dbReference>
<gene>
    <name evidence="1" type="ORF">DFR56_12429</name>
</gene>
<dbReference type="SUPFAM" id="SSF52540">
    <property type="entry name" value="P-loop containing nucleoside triphosphate hydrolases"/>
    <property type="match status" value="1"/>
</dbReference>
<dbReference type="InterPro" id="IPR027417">
    <property type="entry name" value="P-loop_NTPase"/>
</dbReference>
<evidence type="ECO:0000313" key="2">
    <source>
        <dbReference type="Proteomes" id="UP000247978"/>
    </source>
</evidence>
<protein>
    <submittedName>
        <fullName evidence="1">Adenylate kinase family enzyme</fullName>
    </submittedName>
</protein>
<organism evidence="1 2">
    <name type="scientific">Pseudogracilibacillus auburnensis</name>
    <dbReference type="NCBI Taxonomy" id="1494959"/>
    <lineage>
        <taxon>Bacteria</taxon>
        <taxon>Bacillati</taxon>
        <taxon>Bacillota</taxon>
        <taxon>Bacilli</taxon>
        <taxon>Bacillales</taxon>
        <taxon>Bacillaceae</taxon>
        <taxon>Pseudogracilibacillus</taxon>
    </lineage>
</organism>
<keyword evidence="1" id="KW-0808">Transferase</keyword>
<accession>A0A2V3VJ58</accession>
<dbReference type="InterPro" id="IPR052922">
    <property type="entry name" value="Cytidylate_Kinase-2"/>
</dbReference>
<name>A0A2V3VJ58_9BACI</name>
<keyword evidence="2" id="KW-1185">Reference proteome</keyword>
<dbReference type="GO" id="GO:0016301">
    <property type="term" value="F:kinase activity"/>
    <property type="evidence" value="ECO:0007669"/>
    <property type="project" value="UniProtKB-KW"/>
</dbReference>
<proteinExistence type="predicted"/>